<sequence length="87" mass="9178">MEAQGQGGRYLADAGAVFTLKSEAQIEEGVQREFAEKVGVMAVYPYLRSTVSQLAASLGLDRPVLPLLRAGAVALTREADADEEPAG</sequence>
<dbReference type="Proteomes" id="UP000826558">
    <property type="component" value="Segment"/>
</dbReference>
<keyword evidence="2" id="KW-1185">Reference proteome</keyword>
<organism evidence="1 2">
    <name type="scientific">Gordonia phage Agueybana</name>
    <dbReference type="NCBI Taxonomy" id="2859634"/>
    <lineage>
        <taxon>Viruses</taxon>
        <taxon>Duplodnaviria</taxon>
        <taxon>Heunggongvirae</taxon>
        <taxon>Uroviricota</taxon>
        <taxon>Caudoviricetes</taxon>
        <taxon>Nymbaxtervirinae</taxon>
        <taxon>Nymphadoravirus</taxon>
        <taxon>Nymphadoravirus agueybana</taxon>
    </lineage>
</organism>
<accession>A0AC61N9P2</accession>
<protein>
    <submittedName>
        <fullName evidence="1">Uncharacterized protein</fullName>
    </submittedName>
</protein>
<evidence type="ECO:0000313" key="2">
    <source>
        <dbReference type="Proteomes" id="UP000826558"/>
    </source>
</evidence>
<proteinExistence type="predicted"/>
<dbReference type="EMBL" id="MZ274304">
    <property type="protein sequence ID" value="QYC54602.1"/>
    <property type="molecule type" value="Genomic_DNA"/>
</dbReference>
<evidence type="ECO:0000313" key="1">
    <source>
        <dbReference type="EMBL" id="QYC54602.1"/>
    </source>
</evidence>
<name>A0AC61N9P2_9CAUD</name>
<reference evidence="1" key="1">
    <citation type="submission" date="2021-05" db="EMBL/GenBank/DDBJ databases">
        <authorList>
            <person name="Alejandro-Iglesias T.M."/>
            <person name="Baez-Cruz V.A."/>
            <person name="Bragalone-Rodriguez T."/>
            <person name="Braun-Zayas A."/>
            <person name="Carattini-Rivera A.Z."/>
            <person name="Castello-Casta F.M."/>
            <person name="Delgado-Torres D.N."/>
            <person name="Lopez-Castro L."/>
            <person name="Rivera-Torres A.P."/>
            <person name="Rodriguez-Diaz E.A."/>
            <person name="Tejas-Delatorre P.J."/>
            <person name="Torres-Carro S.E."/>
            <person name="Tristani-Rodriguez M."/>
            <person name="Vazquez E."/>
            <person name="Tolsma S."/>
            <person name="Caruso S.M."/>
            <person name="Garlena R.A."/>
            <person name="Russell D.A."/>
            <person name="Pope W.H."/>
            <person name="Jacobs-Se D."/>
            <person name="Hatfull G.F."/>
        </authorList>
    </citation>
    <scope>NUCLEOTIDE SEQUENCE</scope>
</reference>
<gene>
    <name evidence="1" type="primary">44</name>
    <name evidence="1" type="ORF">SEA_AGUEYBANA_44</name>
</gene>